<evidence type="ECO:0000256" key="7">
    <source>
        <dbReference type="ARBA" id="ARBA00023150"/>
    </source>
</evidence>
<dbReference type="SUPFAM" id="SSF53448">
    <property type="entry name" value="Nucleotide-diphospho-sugar transferases"/>
    <property type="match status" value="1"/>
</dbReference>
<dbReference type="InterPro" id="IPR013482">
    <property type="entry name" value="Molybde_CF_guanTrfase"/>
</dbReference>
<dbReference type="Proteomes" id="UP001319104">
    <property type="component" value="Unassembled WGS sequence"/>
</dbReference>
<protein>
    <submittedName>
        <fullName evidence="9">Molybdenum cofactor guanylyltransferase</fullName>
    </submittedName>
</protein>
<reference evidence="9 10" key="1">
    <citation type="submission" date="2021-05" db="EMBL/GenBank/DDBJ databases">
        <authorList>
            <person name="Zhang Z.D."/>
            <person name="Osman G."/>
        </authorList>
    </citation>
    <scope>NUCLEOTIDE SEQUENCE [LARGE SCALE GENOMIC DNA]</scope>
    <source>
        <strain evidence="9 10">KCTC 32217</strain>
    </source>
</reference>
<dbReference type="RefSeq" id="WP_213945320.1">
    <property type="nucleotide sequence ID" value="NZ_JAHCMY010000005.1"/>
</dbReference>
<keyword evidence="6" id="KW-0342">GTP-binding</keyword>
<dbReference type="InterPro" id="IPR025877">
    <property type="entry name" value="MobA-like_NTP_Trfase"/>
</dbReference>
<dbReference type="Gene3D" id="3.90.550.10">
    <property type="entry name" value="Spore Coat Polysaccharide Biosynthesis Protein SpsA, Chain A"/>
    <property type="match status" value="1"/>
</dbReference>
<keyword evidence="1" id="KW-0963">Cytoplasm</keyword>
<proteinExistence type="predicted"/>
<keyword evidence="5" id="KW-0460">Magnesium</keyword>
<evidence type="ECO:0000313" key="9">
    <source>
        <dbReference type="EMBL" id="MBS9524459.1"/>
    </source>
</evidence>
<accession>A0AAP2CIT8</accession>
<dbReference type="AlphaFoldDB" id="A0AAP2CIT8"/>
<gene>
    <name evidence="9" type="ORF">KI659_10575</name>
</gene>
<organism evidence="9 10">
    <name type="scientific">Litoribacter ruber</name>
    <dbReference type="NCBI Taxonomy" id="702568"/>
    <lineage>
        <taxon>Bacteria</taxon>
        <taxon>Pseudomonadati</taxon>
        <taxon>Bacteroidota</taxon>
        <taxon>Cytophagia</taxon>
        <taxon>Cytophagales</taxon>
        <taxon>Cyclobacteriaceae</taxon>
        <taxon>Litoribacter</taxon>
    </lineage>
</organism>
<evidence type="ECO:0000256" key="2">
    <source>
        <dbReference type="ARBA" id="ARBA00022679"/>
    </source>
</evidence>
<dbReference type="GO" id="GO:0016779">
    <property type="term" value="F:nucleotidyltransferase activity"/>
    <property type="evidence" value="ECO:0007669"/>
    <property type="project" value="UniProtKB-KW"/>
</dbReference>
<feature type="domain" description="MobA-like NTP transferase" evidence="8">
    <location>
        <begin position="8"/>
        <end position="120"/>
    </location>
</feature>
<dbReference type="GO" id="GO:0006777">
    <property type="term" value="P:Mo-molybdopterin cofactor biosynthetic process"/>
    <property type="evidence" value="ECO:0007669"/>
    <property type="project" value="UniProtKB-KW"/>
</dbReference>
<dbReference type="InterPro" id="IPR029044">
    <property type="entry name" value="Nucleotide-diphossugar_trans"/>
</dbReference>
<dbReference type="GO" id="GO:0046872">
    <property type="term" value="F:metal ion binding"/>
    <property type="evidence" value="ECO:0007669"/>
    <property type="project" value="UniProtKB-KW"/>
</dbReference>
<keyword evidence="7" id="KW-0501">Molybdenum cofactor biosynthesis</keyword>
<dbReference type="GO" id="GO:0005525">
    <property type="term" value="F:GTP binding"/>
    <property type="evidence" value="ECO:0007669"/>
    <property type="project" value="UniProtKB-KW"/>
</dbReference>
<evidence type="ECO:0000256" key="4">
    <source>
        <dbReference type="ARBA" id="ARBA00022741"/>
    </source>
</evidence>
<sequence>MKESIEVFVLSGGKSSRMGEDKGLLKINGLPMINYILDTVKQVGYSPQIIANDAEYLELGFPVLEDKIREMGPMGGLFTALSATQANHVMLLSCDTPNIRRQTLTYLIAQSEAHKTNVCRHKGKIYIDRYLS</sequence>
<evidence type="ECO:0000259" key="8">
    <source>
        <dbReference type="Pfam" id="PF12804"/>
    </source>
</evidence>
<dbReference type="Pfam" id="PF12804">
    <property type="entry name" value="NTP_transf_3"/>
    <property type="match status" value="1"/>
</dbReference>
<evidence type="ECO:0000256" key="5">
    <source>
        <dbReference type="ARBA" id="ARBA00022842"/>
    </source>
</evidence>
<keyword evidence="3" id="KW-0479">Metal-binding</keyword>
<evidence type="ECO:0000256" key="3">
    <source>
        <dbReference type="ARBA" id="ARBA00022723"/>
    </source>
</evidence>
<evidence type="ECO:0000313" key="10">
    <source>
        <dbReference type="Proteomes" id="UP001319104"/>
    </source>
</evidence>
<dbReference type="EMBL" id="JAHCMY010000005">
    <property type="protein sequence ID" value="MBS9524459.1"/>
    <property type="molecule type" value="Genomic_DNA"/>
</dbReference>
<keyword evidence="10" id="KW-1185">Reference proteome</keyword>
<evidence type="ECO:0000256" key="1">
    <source>
        <dbReference type="ARBA" id="ARBA00022490"/>
    </source>
</evidence>
<evidence type="ECO:0000256" key="6">
    <source>
        <dbReference type="ARBA" id="ARBA00023134"/>
    </source>
</evidence>
<comment type="caution">
    <text evidence="9">The sequence shown here is derived from an EMBL/GenBank/DDBJ whole genome shotgun (WGS) entry which is preliminary data.</text>
</comment>
<name>A0AAP2CIT8_9BACT</name>
<keyword evidence="4" id="KW-0547">Nucleotide-binding</keyword>
<keyword evidence="9" id="KW-0548">Nucleotidyltransferase</keyword>
<dbReference type="CDD" id="cd02503">
    <property type="entry name" value="MobA"/>
    <property type="match status" value="1"/>
</dbReference>
<keyword evidence="2" id="KW-0808">Transferase</keyword>
<dbReference type="PANTHER" id="PTHR19136">
    <property type="entry name" value="MOLYBDENUM COFACTOR GUANYLYLTRANSFERASE"/>
    <property type="match status" value="1"/>
</dbReference>
<dbReference type="PANTHER" id="PTHR19136:SF81">
    <property type="entry name" value="MOLYBDENUM COFACTOR GUANYLYLTRANSFERASE"/>
    <property type="match status" value="1"/>
</dbReference>